<dbReference type="Proteomes" id="UP000693738">
    <property type="component" value="Unassembled WGS sequence"/>
</dbReference>
<evidence type="ECO:0000313" key="5">
    <source>
        <dbReference type="EMBL" id="CAG7555370.1"/>
    </source>
</evidence>
<evidence type="ECO:0000256" key="2">
    <source>
        <dbReference type="ARBA" id="ARBA00022448"/>
    </source>
</evidence>
<feature type="domain" description="Fe/B12 periplasmic-binding" evidence="4">
    <location>
        <begin position="1"/>
        <end position="176"/>
    </location>
</feature>
<feature type="non-terminal residue" evidence="5">
    <location>
        <position position="1"/>
    </location>
</feature>
<dbReference type="AlphaFoldDB" id="A0A8J2IHC0"/>
<protein>
    <recommendedName>
        <fullName evidence="4">Fe/B12 periplasmic-binding domain-containing protein</fullName>
    </recommendedName>
</protein>
<comment type="subcellular location">
    <subcellularLocation>
        <location evidence="1">Cell envelope</location>
    </subcellularLocation>
</comment>
<gene>
    <name evidence="5" type="ORF">FEQUK3_LOCUS1079</name>
</gene>
<organism evidence="5 6">
    <name type="scientific">Fusarium equiseti</name>
    <name type="common">Fusarium scirpi</name>
    <dbReference type="NCBI Taxonomy" id="61235"/>
    <lineage>
        <taxon>Eukaryota</taxon>
        <taxon>Fungi</taxon>
        <taxon>Dikarya</taxon>
        <taxon>Ascomycota</taxon>
        <taxon>Pezizomycotina</taxon>
        <taxon>Sordariomycetes</taxon>
        <taxon>Hypocreomycetidae</taxon>
        <taxon>Hypocreales</taxon>
        <taxon>Nectriaceae</taxon>
        <taxon>Fusarium</taxon>
        <taxon>Fusarium incarnatum-equiseti species complex</taxon>
    </lineage>
</organism>
<evidence type="ECO:0000256" key="1">
    <source>
        <dbReference type="ARBA" id="ARBA00004196"/>
    </source>
</evidence>
<dbReference type="InterPro" id="IPR051313">
    <property type="entry name" value="Bact_iron-sidero_bind"/>
</dbReference>
<sequence length="176" mass="18425">EAVAAAEPDLIIGGGQGITSVQSEELYDQLTAIAPIVLVPKTVAAWDKQLEIVADAAGRSDQVPALMSAYEDKVKEVKGKIKVPEGNVVYFLSVSSNKPYLVPPTAALPAMLAELGFKADDVMAKAGNPQLFGSGDSFEVSPELLSQVADAPVAFVIPVSGRPMAELATDPLYSQL</sequence>
<accession>A0A8J2IHC0</accession>
<proteinExistence type="predicted"/>
<dbReference type="PROSITE" id="PS50983">
    <property type="entry name" value="FE_B12_PBP"/>
    <property type="match status" value="1"/>
</dbReference>
<comment type="caution">
    <text evidence="5">The sequence shown here is derived from an EMBL/GenBank/DDBJ whole genome shotgun (WGS) entry which is preliminary data.</text>
</comment>
<name>A0A8J2IHC0_FUSEQ</name>
<dbReference type="PANTHER" id="PTHR30532:SF1">
    <property type="entry name" value="IRON(3+)-HYDROXAMATE-BINDING PROTEIN FHUD"/>
    <property type="match status" value="1"/>
</dbReference>
<dbReference type="Pfam" id="PF01497">
    <property type="entry name" value="Peripla_BP_2"/>
    <property type="match status" value="1"/>
</dbReference>
<evidence type="ECO:0000313" key="6">
    <source>
        <dbReference type="Proteomes" id="UP000693738"/>
    </source>
</evidence>
<evidence type="ECO:0000256" key="3">
    <source>
        <dbReference type="ARBA" id="ARBA00022729"/>
    </source>
</evidence>
<keyword evidence="2" id="KW-0813">Transport</keyword>
<reference evidence="5" key="1">
    <citation type="submission" date="2021-05" db="EMBL/GenBank/DDBJ databases">
        <authorList>
            <person name="Khan N."/>
        </authorList>
    </citation>
    <scope>NUCLEOTIDE SEQUENCE</scope>
</reference>
<keyword evidence="3" id="KW-0732">Signal</keyword>
<dbReference type="EMBL" id="CAJSTJ010000050">
    <property type="protein sequence ID" value="CAG7555370.1"/>
    <property type="molecule type" value="Genomic_DNA"/>
</dbReference>
<dbReference type="PANTHER" id="PTHR30532">
    <property type="entry name" value="IRON III DICITRATE-BINDING PERIPLASMIC PROTEIN"/>
    <property type="match status" value="1"/>
</dbReference>
<dbReference type="InterPro" id="IPR002491">
    <property type="entry name" value="ABC_transptr_periplasmic_BD"/>
</dbReference>
<feature type="non-terminal residue" evidence="5">
    <location>
        <position position="176"/>
    </location>
</feature>
<evidence type="ECO:0000259" key="4">
    <source>
        <dbReference type="PROSITE" id="PS50983"/>
    </source>
</evidence>